<reference evidence="1" key="1">
    <citation type="submission" date="2019-01" db="EMBL/GenBank/DDBJ databases">
        <title>Draft genome sequences of three monokaryotic isolates of the white-rot basidiomycete fungus Dichomitus squalens.</title>
        <authorList>
            <consortium name="DOE Joint Genome Institute"/>
            <person name="Lopez S.C."/>
            <person name="Andreopoulos B."/>
            <person name="Pangilinan J."/>
            <person name="Lipzen A."/>
            <person name="Riley R."/>
            <person name="Ahrendt S."/>
            <person name="Ng V."/>
            <person name="Barry K."/>
            <person name="Daum C."/>
            <person name="Grigoriev I.V."/>
            <person name="Hilden K.S."/>
            <person name="Makela M.R."/>
            <person name="de Vries R.P."/>
        </authorList>
    </citation>
    <scope>NUCLEOTIDE SEQUENCE [LARGE SCALE GENOMIC DNA]</scope>
    <source>
        <strain evidence="1">OM18370.1</strain>
    </source>
</reference>
<dbReference type="Proteomes" id="UP000292957">
    <property type="component" value="Unassembled WGS sequence"/>
</dbReference>
<name>A0A4Q9MM54_9APHY</name>
<protein>
    <submittedName>
        <fullName evidence="1">Uncharacterized protein</fullName>
    </submittedName>
</protein>
<dbReference type="OrthoDB" id="3266934at2759"/>
<organism evidence="1">
    <name type="scientific">Dichomitus squalens</name>
    <dbReference type="NCBI Taxonomy" id="114155"/>
    <lineage>
        <taxon>Eukaryota</taxon>
        <taxon>Fungi</taxon>
        <taxon>Dikarya</taxon>
        <taxon>Basidiomycota</taxon>
        <taxon>Agaricomycotina</taxon>
        <taxon>Agaricomycetes</taxon>
        <taxon>Polyporales</taxon>
        <taxon>Polyporaceae</taxon>
        <taxon>Dichomitus</taxon>
    </lineage>
</organism>
<accession>A0A4Q9MM54</accession>
<dbReference type="EMBL" id="ML143419">
    <property type="protein sequence ID" value="TBU28730.1"/>
    <property type="molecule type" value="Genomic_DNA"/>
</dbReference>
<dbReference type="AlphaFoldDB" id="A0A4Q9MM54"/>
<gene>
    <name evidence="1" type="ORF">BD311DRAFT_314592</name>
</gene>
<proteinExistence type="predicted"/>
<evidence type="ECO:0000313" key="1">
    <source>
        <dbReference type="EMBL" id="TBU28730.1"/>
    </source>
</evidence>
<sequence length="149" mass="16500">MRPSSLSFISPMDDQHVHLRSRRPPSSSATLSTPNALRRYNRSPSQSSLTLGVPPCRWIGCTLALRYRLHLSYTIRSLHQDPPLDSVSQTRRGDTMPFLVASGLDSTDLIFTWLVIDVPLGYTLRPDVAATGGSPIIALRIATVCRIED</sequence>